<dbReference type="VEuPathDB" id="FungiDB:MGG_15695"/>
<reference evidence="1 2" key="1">
    <citation type="journal article" date="2005" name="Nature">
        <title>The genome sequence of the rice blast fungus Magnaporthe grisea.</title>
        <authorList>
            <person name="Dean R.A."/>
            <person name="Talbot N.J."/>
            <person name="Ebbole D.J."/>
            <person name="Farman M.L."/>
            <person name="Mitchell T.K."/>
            <person name="Orbach M.J."/>
            <person name="Thon M."/>
            <person name="Kulkarni R."/>
            <person name="Xu J.R."/>
            <person name="Pan H."/>
            <person name="Read N.D."/>
            <person name="Lee Y.H."/>
            <person name="Carbone I."/>
            <person name="Brown D."/>
            <person name="Oh Y.Y."/>
            <person name="Donofrio N."/>
            <person name="Jeong J.S."/>
            <person name="Soanes D.M."/>
            <person name="Djonovic S."/>
            <person name="Kolomiets E."/>
            <person name="Rehmeyer C."/>
            <person name="Li W."/>
            <person name="Harding M."/>
            <person name="Kim S."/>
            <person name="Lebrun M.H."/>
            <person name="Bohnert H."/>
            <person name="Coughlan S."/>
            <person name="Butler J."/>
            <person name="Calvo S."/>
            <person name="Ma L.J."/>
            <person name="Nicol R."/>
            <person name="Purcell S."/>
            <person name="Nusbaum C."/>
            <person name="Galagan J.E."/>
            <person name="Birren B.W."/>
        </authorList>
    </citation>
    <scope>NUCLEOTIDE SEQUENCE [LARGE SCALE GENOMIC DNA]</scope>
    <source>
        <strain evidence="2">70-15 / ATCC MYA-4617 / FGSC 8958</strain>
    </source>
</reference>
<organism evidence="1 2">
    <name type="scientific">Pyricularia oryzae (strain 70-15 / ATCC MYA-4617 / FGSC 8958)</name>
    <name type="common">Rice blast fungus</name>
    <name type="synonym">Magnaporthe oryzae</name>
    <dbReference type="NCBI Taxonomy" id="242507"/>
    <lineage>
        <taxon>Eukaryota</taxon>
        <taxon>Fungi</taxon>
        <taxon>Dikarya</taxon>
        <taxon>Ascomycota</taxon>
        <taxon>Pezizomycotina</taxon>
        <taxon>Sordariomycetes</taxon>
        <taxon>Sordariomycetidae</taxon>
        <taxon>Magnaporthales</taxon>
        <taxon>Pyriculariaceae</taxon>
        <taxon>Pyricularia</taxon>
    </lineage>
</organism>
<accession>G4MZK4</accession>
<dbReference type="EMBL" id="CM001232">
    <property type="protein sequence ID" value="EHA54563.1"/>
    <property type="molecule type" value="Genomic_DNA"/>
</dbReference>
<sequence length="104" mass="11138">MPIYPGPQGNKIMYPAYYYTPVVTPVVVAPVATAPVVTVPVVTTPVVATPVVATPVVTYPIQQPQVVFQPVQPVIPAVYPVYPAAVVPVATPGCQFFMYNRKRG</sequence>
<reference key="2">
    <citation type="submission" date="2011-05" db="EMBL/GenBank/DDBJ databases">
        <title>The Genome Sequence of Magnaporthe oryzae 70-15.</title>
        <authorList>
            <consortium name="The Broad Institute Genome Sequencing Platform"/>
            <person name="Ma L.-J."/>
            <person name="Dead R."/>
            <person name="Young S.K."/>
            <person name="Zeng Q."/>
            <person name="Gargeya S."/>
            <person name="Fitzgerald M."/>
            <person name="Haas B."/>
            <person name="Abouelleil A."/>
            <person name="Alvarado L."/>
            <person name="Arachchi H.M."/>
            <person name="Berlin A."/>
            <person name="Brown A."/>
            <person name="Chapman S.B."/>
            <person name="Chen Z."/>
            <person name="Dunbar C."/>
            <person name="Freedman E."/>
            <person name="Gearin G."/>
            <person name="Gellesch M."/>
            <person name="Goldberg J."/>
            <person name="Griggs A."/>
            <person name="Gujja S."/>
            <person name="Heiman D."/>
            <person name="Howarth C."/>
            <person name="Larson L."/>
            <person name="Lui A."/>
            <person name="MacDonald P.J.P."/>
            <person name="Mehta T."/>
            <person name="Montmayeur A."/>
            <person name="Murphy C."/>
            <person name="Neiman D."/>
            <person name="Pearson M."/>
            <person name="Priest M."/>
            <person name="Roberts A."/>
            <person name="Saif S."/>
            <person name="Shea T."/>
            <person name="Shenoy N."/>
            <person name="Sisk P."/>
            <person name="Stolte C."/>
            <person name="Sykes S."/>
            <person name="Yandava C."/>
            <person name="Wortman J."/>
            <person name="Nusbaum C."/>
            <person name="Birren B."/>
        </authorList>
    </citation>
    <scope>NUCLEOTIDE SEQUENCE</scope>
    <source>
        <strain>70-15</strain>
    </source>
</reference>
<dbReference type="KEGG" id="mgr:MGG_15695"/>
<dbReference type="AlphaFoldDB" id="G4MZK4"/>
<dbReference type="InParanoid" id="G4MZK4"/>
<dbReference type="HOGENOM" id="CLU_2250651_0_0_1"/>
<evidence type="ECO:0000313" key="2">
    <source>
        <dbReference type="Proteomes" id="UP000009058"/>
    </source>
</evidence>
<keyword evidence="2" id="KW-1185">Reference proteome</keyword>
<dbReference type="RefSeq" id="XP_003714370.1">
    <property type="nucleotide sequence ID" value="XM_003714322.1"/>
</dbReference>
<protein>
    <submittedName>
        <fullName evidence="1">Uncharacterized protein</fullName>
    </submittedName>
</protein>
<name>G4MZK4_PYRO7</name>
<evidence type="ECO:0000313" key="1">
    <source>
        <dbReference type="EMBL" id="EHA54563.1"/>
    </source>
</evidence>
<dbReference type="GeneID" id="12984648"/>
<gene>
    <name evidence="1" type="ORF">MGG_15695</name>
</gene>
<proteinExistence type="predicted"/>
<dbReference type="Proteomes" id="UP000009058">
    <property type="component" value="Chromosome 2"/>
</dbReference>